<evidence type="ECO:0000313" key="2">
    <source>
        <dbReference type="EMBL" id="MCM1983105.1"/>
    </source>
</evidence>
<dbReference type="SMR" id="A0A0C1VAE1"/>
<protein>
    <submittedName>
        <fullName evidence="2">Type V CRISPR-associated protein Cas12k</fullName>
    </submittedName>
</protein>
<geneLocation type="plasmid" evidence="2">
    <name>unnamed2</name>
</geneLocation>
<evidence type="ECO:0000313" key="3">
    <source>
        <dbReference type="EMBL" id="NEV69744.1"/>
    </source>
</evidence>
<evidence type="ECO:0000313" key="4">
    <source>
        <dbReference type="Proteomes" id="UP000031561"/>
    </source>
</evidence>
<reference evidence="3 4" key="2">
    <citation type="journal article" date="2015" name="Genome Announc.">
        <title>Draft Genome Sequence of Filamentous Marine Cyanobacterium Lyngbya confervoides Strain BDU141951.</title>
        <authorList>
            <person name="Chandrababunaidu M.M."/>
            <person name="Sen D."/>
            <person name="Tripathy S."/>
        </authorList>
    </citation>
    <scope>NUCLEOTIDE SEQUENCE</scope>
    <source>
        <strain evidence="3 4">BDU141951</strain>
    </source>
</reference>
<name>A0A0C1VAE1_9CYAN</name>
<reference evidence="2" key="4">
    <citation type="submission" date="2022-06" db="EMBL/GenBank/DDBJ databases">
        <authorList>
            <person name="Chandrababunaidu M."/>
            <person name="Sen D."/>
            <person name="Tripathy S."/>
        </authorList>
    </citation>
    <scope>NUCLEOTIDE SEQUENCE</scope>
    <source>
        <strain evidence="2">BDU141951</strain>
        <plasmid evidence="2">unnamed2</plasmid>
    </source>
</reference>
<proteinExistence type="predicted"/>
<dbReference type="Proteomes" id="UP000031561">
    <property type="component" value="Unassembled WGS sequence"/>
</dbReference>
<reference evidence="3" key="1">
    <citation type="submission" date="2014-11" db="EMBL/GenBank/DDBJ databases">
        <authorList>
            <person name="Malar M.C."/>
            <person name="Sen D."/>
            <person name="Tripathy S."/>
        </authorList>
    </citation>
    <scope>NUCLEOTIDE SEQUENCE</scope>
    <source>
        <strain evidence="3">BDU141951</strain>
        <plasmid evidence="2">unnamed2</plasmid>
    </source>
</reference>
<dbReference type="NCBIfam" id="NF038191">
    <property type="entry name" value="V_Cas12k"/>
    <property type="match status" value="1"/>
</dbReference>
<organism evidence="3">
    <name type="scientific">Lyngbya confervoides BDU141951</name>
    <dbReference type="NCBI Taxonomy" id="1574623"/>
    <lineage>
        <taxon>Bacteria</taxon>
        <taxon>Bacillati</taxon>
        <taxon>Cyanobacteriota</taxon>
        <taxon>Cyanophyceae</taxon>
        <taxon>Oscillatoriophycideae</taxon>
        <taxon>Oscillatoriales</taxon>
        <taxon>Microcoleaceae</taxon>
        <taxon>Lyngbya</taxon>
    </lineage>
</organism>
<keyword evidence="2" id="KW-0614">Plasmid</keyword>
<comment type="caution">
    <text evidence="3">The sequence shown here is derived from an EMBL/GenBank/DDBJ whole genome shotgun (WGS) entry which is preliminary data.</text>
</comment>
<reference evidence="3" key="3">
    <citation type="submission" date="2020-02" db="EMBL/GenBank/DDBJ databases">
        <authorList>
            <person name="Sarangi A.N."/>
            <person name="Ghosh S."/>
            <person name="Mukherjee M."/>
            <person name="Tripathy S."/>
        </authorList>
    </citation>
    <scope>NUCLEOTIDE SEQUENCE</scope>
    <source>
        <strain evidence="3">BDU141951</strain>
    </source>
</reference>
<dbReference type="AlphaFoldDB" id="A0A0C1VAE1"/>
<gene>
    <name evidence="2" type="primary">cas12k</name>
    <name evidence="2" type="ORF">QQ91_0009745</name>
    <name evidence="3" type="ORF">QQ91_021845</name>
</gene>
<keyword evidence="4" id="KW-1185">Reference proteome</keyword>
<dbReference type="EMBL" id="JTHE03000055">
    <property type="protein sequence ID" value="MCM1983105.1"/>
    <property type="molecule type" value="Genomic_DNA"/>
</dbReference>
<dbReference type="EMBL" id="JTHE02000003">
    <property type="protein sequence ID" value="NEV69744.1"/>
    <property type="molecule type" value="Genomic_DNA"/>
</dbReference>
<feature type="region of interest" description="Disordered" evidence="1">
    <location>
        <begin position="144"/>
        <end position="167"/>
    </location>
</feature>
<accession>A0A0C1VAE1</accession>
<dbReference type="InterPro" id="IPR049868">
    <property type="entry name" value="V_Cas12k"/>
</dbReference>
<feature type="compositionally biased region" description="Basic residues" evidence="1">
    <location>
        <begin position="148"/>
        <end position="164"/>
    </location>
</feature>
<dbReference type="RefSeq" id="WP_039730330.1">
    <property type="nucleotide sequence ID" value="NZ_JTHE03000055.1"/>
</dbReference>
<evidence type="ECO:0000256" key="1">
    <source>
        <dbReference type="SAM" id="MobiDB-lite"/>
    </source>
</evidence>
<sequence>MSKITIQCRLVASEATRQYLWHLMADIYTPFVNEILRQIREDDNFEQWRQSGKIPASVFEDYRKTLKTESRFQGMPGRWYYAGREEVKRIYKSWLALRRRLRNQLAGQNRWLEVLQSDETLMEVSGLDLSALQAEASQLLNILGSKNKTSKNRSKKAKGKPKGKSAKDPTLYQALWELYRETEDIAKKCVIAYLLKHKCQVPDKPEDPKKFRHRRREAEIRAERLNEQLIKTRLPKGRDLTNEQWLQVLEIATRQVPKDEDEAAIWQSRLLTDAAKFPFPVAYETNEDLKWFLNGKGRLCVSFNGLSEHTFEVYCGQRQLYWFNRFLEDQQIKKENQGERSAGLFTLRSGRLVWKPYSSDASRSDPWMANQLTLQCSVDTRLWTAEGTEQVRQEKATSIAKVIAGTKAKGNLNQKQQDFITKREKTLELLHNPFPRPSKPLYQGKPSIIAAVSFGLEKPATLAIVDIVTDKAITYRSIRQLLGQNYKLFTKHRLKQQQCAHQRHQNQVESAENRISEGGLGEHLDSLIAKAILETAAEYGASSIVLPELGNIREIIHAEIQAKAERKIPGLKEKQDEYAAKFRASVHRWSYGRLAQKVTTKASLHGLETESTRQSLQGTPQEKARNLAISAYESRKVAQRA</sequence>